<dbReference type="GO" id="GO:0008757">
    <property type="term" value="F:S-adenosylmethionine-dependent methyltransferase activity"/>
    <property type="evidence" value="ECO:0007669"/>
    <property type="project" value="InterPro"/>
</dbReference>
<gene>
    <name evidence="2" type="ORF">Q5P01_013283</name>
</gene>
<dbReference type="EMBL" id="JAUPFM010000010">
    <property type="protein sequence ID" value="KAK2839543.1"/>
    <property type="molecule type" value="Genomic_DNA"/>
</dbReference>
<dbReference type="PANTHER" id="PTHR44942:SF6">
    <property type="entry name" value="NOVEL PROTEIN"/>
    <property type="match status" value="1"/>
</dbReference>
<evidence type="ECO:0000313" key="3">
    <source>
        <dbReference type="Proteomes" id="UP001187415"/>
    </source>
</evidence>
<evidence type="ECO:0000259" key="1">
    <source>
        <dbReference type="Pfam" id="PF08241"/>
    </source>
</evidence>
<dbReference type="Proteomes" id="UP001187415">
    <property type="component" value="Unassembled WGS sequence"/>
</dbReference>
<dbReference type="CDD" id="cd02440">
    <property type="entry name" value="AdoMet_MTases"/>
    <property type="match status" value="1"/>
</dbReference>
<sequence>MAYRMFEGKDHASIYQKYRFTPPDELRAVILQYLDKQKGRPHLLAVDVGCGTGQNSRLFAPNFQEVVGVDISECQLEEARAVPGYPNVSYRKGTAEELPFADGSVDLLTAASAAHWFDQSKFLTEANRVLKPKGCMALLGFSDSDTKLHYKNCGEKLNQIYEEVKQVLIPYTSNPVAVSEAKLKELYSAIPYPEKERIEGIQTTSLVPVWKVLGLIETWSMFQAYKKKEPQAAASLLLRTQQRFLEEMGVTSPDTEIEYAMEYFCVLASKS</sequence>
<comment type="caution">
    <text evidence="2">The sequence shown here is derived from an EMBL/GenBank/DDBJ whole genome shotgun (WGS) entry which is preliminary data.</text>
</comment>
<keyword evidence="3" id="KW-1185">Reference proteome</keyword>
<evidence type="ECO:0000313" key="2">
    <source>
        <dbReference type="EMBL" id="KAK2839543.1"/>
    </source>
</evidence>
<dbReference type="InterPro" id="IPR051052">
    <property type="entry name" value="Diverse_substrate_MTase"/>
</dbReference>
<dbReference type="AlphaFoldDB" id="A0AA88MJ13"/>
<dbReference type="InterPro" id="IPR013216">
    <property type="entry name" value="Methyltransf_11"/>
</dbReference>
<dbReference type="Gene3D" id="3.40.50.150">
    <property type="entry name" value="Vaccinia Virus protein VP39"/>
    <property type="match status" value="1"/>
</dbReference>
<name>A0AA88MJ13_CHASR</name>
<dbReference type="InterPro" id="IPR029063">
    <property type="entry name" value="SAM-dependent_MTases_sf"/>
</dbReference>
<reference evidence="2" key="1">
    <citation type="submission" date="2023-07" db="EMBL/GenBank/DDBJ databases">
        <title>Chromosome-level Genome Assembly of Striped Snakehead (Channa striata).</title>
        <authorList>
            <person name="Liu H."/>
        </authorList>
    </citation>
    <scope>NUCLEOTIDE SEQUENCE</scope>
    <source>
        <strain evidence="2">Gz</strain>
        <tissue evidence="2">Muscle</tissue>
    </source>
</reference>
<feature type="domain" description="Methyltransferase type 11" evidence="1">
    <location>
        <begin position="46"/>
        <end position="137"/>
    </location>
</feature>
<dbReference type="SUPFAM" id="SSF53335">
    <property type="entry name" value="S-adenosyl-L-methionine-dependent methyltransferases"/>
    <property type="match status" value="1"/>
</dbReference>
<protein>
    <recommendedName>
        <fullName evidence="1">Methyltransferase type 11 domain-containing protein</fullName>
    </recommendedName>
</protein>
<proteinExistence type="predicted"/>
<dbReference type="FunFam" id="3.40.50.150:FF:000370">
    <property type="entry name" value="Si:ch211-93g23.2"/>
    <property type="match status" value="1"/>
</dbReference>
<dbReference type="Pfam" id="PF08241">
    <property type="entry name" value="Methyltransf_11"/>
    <property type="match status" value="1"/>
</dbReference>
<dbReference type="PANTHER" id="PTHR44942">
    <property type="entry name" value="METHYLTRANSF_11 DOMAIN-CONTAINING PROTEIN"/>
    <property type="match status" value="1"/>
</dbReference>
<accession>A0AA88MJ13</accession>
<organism evidence="2 3">
    <name type="scientific">Channa striata</name>
    <name type="common">Snakehead murrel</name>
    <name type="synonym">Ophicephalus striatus</name>
    <dbReference type="NCBI Taxonomy" id="64152"/>
    <lineage>
        <taxon>Eukaryota</taxon>
        <taxon>Metazoa</taxon>
        <taxon>Chordata</taxon>
        <taxon>Craniata</taxon>
        <taxon>Vertebrata</taxon>
        <taxon>Euteleostomi</taxon>
        <taxon>Actinopterygii</taxon>
        <taxon>Neopterygii</taxon>
        <taxon>Teleostei</taxon>
        <taxon>Neoteleostei</taxon>
        <taxon>Acanthomorphata</taxon>
        <taxon>Anabantaria</taxon>
        <taxon>Anabantiformes</taxon>
        <taxon>Channoidei</taxon>
        <taxon>Channidae</taxon>
        <taxon>Channa</taxon>
    </lineage>
</organism>